<evidence type="ECO:0000259" key="4">
    <source>
        <dbReference type="PROSITE" id="PS50883"/>
    </source>
</evidence>
<name>A0A2T7G909_9RHOB</name>
<feature type="compositionally biased region" description="Basic and acidic residues" evidence="1">
    <location>
        <begin position="1"/>
        <end position="13"/>
    </location>
</feature>
<dbReference type="InterPro" id="IPR001633">
    <property type="entry name" value="EAL_dom"/>
</dbReference>
<dbReference type="SUPFAM" id="SSF55073">
    <property type="entry name" value="Nucleotide cyclase"/>
    <property type="match status" value="1"/>
</dbReference>
<dbReference type="AlphaFoldDB" id="A0A2T7G909"/>
<dbReference type="Pfam" id="PF00990">
    <property type="entry name" value="GGDEF"/>
    <property type="match status" value="1"/>
</dbReference>
<dbReference type="Gene3D" id="3.20.20.450">
    <property type="entry name" value="EAL domain"/>
    <property type="match status" value="1"/>
</dbReference>
<keyword evidence="7" id="KW-1185">Reference proteome</keyword>
<dbReference type="Pfam" id="PF00563">
    <property type="entry name" value="EAL"/>
    <property type="match status" value="1"/>
</dbReference>
<dbReference type="InterPro" id="IPR035965">
    <property type="entry name" value="PAS-like_dom_sf"/>
</dbReference>
<dbReference type="Pfam" id="PF00989">
    <property type="entry name" value="PAS"/>
    <property type="match status" value="1"/>
</dbReference>
<dbReference type="PROSITE" id="PS50883">
    <property type="entry name" value="EAL"/>
    <property type="match status" value="1"/>
</dbReference>
<dbReference type="PROSITE" id="PS50887">
    <property type="entry name" value="GGDEF"/>
    <property type="match status" value="1"/>
</dbReference>
<gene>
    <name evidence="6" type="ORF">DC366_03620</name>
</gene>
<evidence type="ECO:0000259" key="3">
    <source>
        <dbReference type="PROSITE" id="PS50113"/>
    </source>
</evidence>
<evidence type="ECO:0000313" key="6">
    <source>
        <dbReference type="EMBL" id="PVA10891.1"/>
    </source>
</evidence>
<dbReference type="SUPFAM" id="SSF55785">
    <property type="entry name" value="PYP-like sensor domain (PAS domain)"/>
    <property type="match status" value="1"/>
</dbReference>
<feature type="domain" description="PAS" evidence="2">
    <location>
        <begin position="39"/>
        <end position="91"/>
    </location>
</feature>
<dbReference type="RefSeq" id="WP_108690865.1">
    <property type="nucleotide sequence ID" value="NZ_QCYH01000002.1"/>
</dbReference>
<evidence type="ECO:0008006" key="8">
    <source>
        <dbReference type="Google" id="ProtNLM"/>
    </source>
</evidence>
<dbReference type="Gene3D" id="3.30.450.20">
    <property type="entry name" value="PAS domain"/>
    <property type="match status" value="1"/>
</dbReference>
<dbReference type="InterPro" id="IPR052155">
    <property type="entry name" value="Biofilm_reg_signaling"/>
</dbReference>
<dbReference type="InterPro" id="IPR000014">
    <property type="entry name" value="PAS"/>
</dbReference>
<feature type="domain" description="GGDEF" evidence="5">
    <location>
        <begin position="203"/>
        <end position="341"/>
    </location>
</feature>
<dbReference type="InterPro" id="IPR013767">
    <property type="entry name" value="PAS_fold"/>
</dbReference>
<dbReference type="EMBL" id="QCYH01000002">
    <property type="protein sequence ID" value="PVA10891.1"/>
    <property type="molecule type" value="Genomic_DNA"/>
</dbReference>
<organism evidence="6 7">
    <name type="scientific">Pelagivirga sediminicola</name>
    <dbReference type="NCBI Taxonomy" id="2170575"/>
    <lineage>
        <taxon>Bacteria</taxon>
        <taxon>Pseudomonadati</taxon>
        <taxon>Pseudomonadota</taxon>
        <taxon>Alphaproteobacteria</taxon>
        <taxon>Rhodobacterales</taxon>
        <taxon>Paracoccaceae</taxon>
        <taxon>Pelagivirga</taxon>
    </lineage>
</organism>
<feature type="region of interest" description="Disordered" evidence="1">
    <location>
        <begin position="612"/>
        <end position="637"/>
    </location>
</feature>
<dbReference type="InterPro" id="IPR035919">
    <property type="entry name" value="EAL_sf"/>
</dbReference>
<dbReference type="SUPFAM" id="SSF141868">
    <property type="entry name" value="EAL domain-like"/>
    <property type="match status" value="1"/>
</dbReference>
<dbReference type="Gene3D" id="3.30.70.270">
    <property type="match status" value="1"/>
</dbReference>
<dbReference type="SMART" id="SM00091">
    <property type="entry name" value="PAS"/>
    <property type="match status" value="1"/>
</dbReference>
<sequence>MTQWQTRRDDGRAGECAGGRGAASLSGGPSAATDAVLPRLILDHARDGIALLDIRGRVLWMNPALERMLGWPLDLMRGRNPAEFINLPENRPGPAELAKFRYLPGSSLFQQFRVTRHMRRDGTRFWNQQSHALIDTGRQDAQKMVVVTCRDITDQVRVQTALERMKDDLEHAAYHDDLTGLGNRKKLSQYLGSAPVRASIGTGRVGVLQLDLDKFKQINDTLGHAAGDAVLRHIARALGATAQQGDLVCRTGGDEFLLICCDVGSKAALMSRAKAILRASRAPLAWKDQTITPGISIGASLCRGTPPTPETCGGEALIAQADQALYAAKEEGRGRAFFYTPELGARYRAERQLARDLATAIEQGQFIVHLQPILHLRSGRVTGCEALLRWQHPTRGLLAPPEFLGAAAQAQLLPQIDYLAMNASLDALVSLRDQGFDDLCLSLNVSSAILADADYPALLNWAMQSRGLPPGCISIEILETSFMNRGAPDGCDAIARLRRLGARVALDDFGTGHAGLAHLSTVELDAIKLDRSMVGRLETDGRTRVIARAIIRLCRMLGMEVVAEGVETQAQIDILGRARCPLVQGYGVARPMPLAELPQWLLENKAFSLPVTLPPRDEPSPAAPPAGRARRRGDNSI</sequence>
<accession>A0A2T7G909</accession>
<dbReference type="SMART" id="SM00267">
    <property type="entry name" value="GGDEF"/>
    <property type="match status" value="1"/>
</dbReference>
<dbReference type="InterPro" id="IPR029787">
    <property type="entry name" value="Nucleotide_cyclase"/>
</dbReference>
<feature type="domain" description="EAL" evidence="4">
    <location>
        <begin position="350"/>
        <end position="605"/>
    </location>
</feature>
<dbReference type="OrthoDB" id="9814202at2"/>
<dbReference type="CDD" id="cd00130">
    <property type="entry name" value="PAS"/>
    <property type="match status" value="1"/>
</dbReference>
<evidence type="ECO:0000256" key="1">
    <source>
        <dbReference type="SAM" id="MobiDB-lite"/>
    </source>
</evidence>
<dbReference type="SMART" id="SM00052">
    <property type="entry name" value="EAL"/>
    <property type="match status" value="1"/>
</dbReference>
<dbReference type="CDD" id="cd01948">
    <property type="entry name" value="EAL"/>
    <property type="match status" value="1"/>
</dbReference>
<dbReference type="PROSITE" id="PS50113">
    <property type="entry name" value="PAC"/>
    <property type="match status" value="1"/>
</dbReference>
<reference evidence="6 7" key="1">
    <citation type="submission" date="2018-04" db="EMBL/GenBank/DDBJ databases">
        <title>Pelagivirga bohaiensis gen. nov., sp. nov., a bacterium isolated from the Bohai Sea.</title>
        <authorList>
            <person name="Ji X."/>
        </authorList>
    </citation>
    <scope>NUCLEOTIDE SEQUENCE [LARGE SCALE GENOMIC DNA]</scope>
    <source>
        <strain evidence="6 7">BH-SD19</strain>
    </source>
</reference>
<proteinExistence type="predicted"/>
<dbReference type="Proteomes" id="UP000244446">
    <property type="component" value="Unassembled WGS sequence"/>
</dbReference>
<dbReference type="PANTHER" id="PTHR44757">
    <property type="entry name" value="DIGUANYLATE CYCLASE DGCP"/>
    <property type="match status" value="1"/>
</dbReference>
<dbReference type="InterPro" id="IPR000160">
    <property type="entry name" value="GGDEF_dom"/>
</dbReference>
<dbReference type="CDD" id="cd01949">
    <property type="entry name" value="GGDEF"/>
    <property type="match status" value="1"/>
</dbReference>
<dbReference type="InterPro" id="IPR000700">
    <property type="entry name" value="PAS-assoc_C"/>
</dbReference>
<dbReference type="InterPro" id="IPR043128">
    <property type="entry name" value="Rev_trsase/Diguanyl_cyclase"/>
</dbReference>
<dbReference type="NCBIfam" id="TIGR00254">
    <property type="entry name" value="GGDEF"/>
    <property type="match status" value="1"/>
</dbReference>
<dbReference type="PANTHER" id="PTHR44757:SF2">
    <property type="entry name" value="BIOFILM ARCHITECTURE MAINTENANCE PROTEIN MBAA"/>
    <property type="match status" value="1"/>
</dbReference>
<dbReference type="NCBIfam" id="TIGR00229">
    <property type="entry name" value="sensory_box"/>
    <property type="match status" value="1"/>
</dbReference>
<evidence type="ECO:0000313" key="7">
    <source>
        <dbReference type="Proteomes" id="UP000244446"/>
    </source>
</evidence>
<evidence type="ECO:0000259" key="2">
    <source>
        <dbReference type="PROSITE" id="PS50112"/>
    </source>
</evidence>
<evidence type="ECO:0000259" key="5">
    <source>
        <dbReference type="PROSITE" id="PS50887"/>
    </source>
</evidence>
<comment type="caution">
    <text evidence="6">The sequence shown here is derived from an EMBL/GenBank/DDBJ whole genome shotgun (WGS) entry which is preliminary data.</text>
</comment>
<dbReference type="GO" id="GO:0006355">
    <property type="term" value="P:regulation of DNA-templated transcription"/>
    <property type="evidence" value="ECO:0007669"/>
    <property type="project" value="InterPro"/>
</dbReference>
<feature type="domain" description="PAC" evidence="3">
    <location>
        <begin position="108"/>
        <end position="164"/>
    </location>
</feature>
<protein>
    <recommendedName>
        <fullName evidence="8">Diguanylate cyclase</fullName>
    </recommendedName>
</protein>
<dbReference type="PROSITE" id="PS50112">
    <property type="entry name" value="PAS"/>
    <property type="match status" value="1"/>
</dbReference>
<feature type="region of interest" description="Disordered" evidence="1">
    <location>
        <begin position="1"/>
        <end position="30"/>
    </location>
</feature>